<dbReference type="OrthoDB" id="2580243at2759"/>
<sequence>MSSQARAQLKRRTFHQDVWPRKTIDIGANGVTVSANPLGQIYQISCPLRAENNFGIMVAAPWPQFDHAQRTNPVYVRNFRKIPEKLLMQQRSGLGLDIGGQKGPVVIRHVQGSIGSQVQFEYRLLKSNIFVQTALRVHEDGLIIHASKVTNSNDKVEMIPVTLDMIVYKVIMMKLLRKLDSTKLAWLLPNNSASASQYDEKIRQALTKHLTWLFKMAVTEIEIDGQIRYFWRRSYLVNGKPKDGEVFQLDTQCYPFLELCEYFDAHVGEPETELIIQNILQTASFINILWDLLSRRDSATSLFSSDETPADDDLGNYKFHLSSNILAWHTLDKLGELLSRPQFSPLAPAGVDGGGLRNLAAMIKDSILVNFRSRQFFTFSGGQRIDQDILAYGLDPSKELDDSMRYRHYHDGNDLPTLYAQEWGLLKSNAYDEYDEPDLRALWEKTMVWAFTPGSASAGFNPGYQGDGTEPFHGLGSDHSPGPWTLGFFQEWRFAQMVGDEGRAHKAWRQIDGSAQFDGTFSEAVDIHTGVCTSKTWFSWPGAMIAENLIDTVIGQVQQLQAQHAEQAYPDEIVSPVVGLPEVYPDTYV</sequence>
<keyword evidence="2" id="KW-1185">Reference proteome</keyword>
<gene>
    <name evidence="1" type="ORF">UCDDA912_g07709</name>
</gene>
<organism evidence="1 2">
    <name type="scientific">Diaporthe ampelina</name>
    <dbReference type="NCBI Taxonomy" id="1214573"/>
    <lineage>
        <taxon>Eukaryota</taxon>
        <taxon>Fungi</taxon>
        <taxon>Dikarya</taxon>
        <taxon>Ascomycota</taxon>
        <taxon>Pezizomycotina</taxon>
        <taxon>Sordariomycetes</taxon>
        <taxon>Sordariomycetidae</taxon>
        <taxon>Diaporthales</taxon>
        <taxon>Diaporthaceae</taxon>
        <taxon>Diaporthe</taxon>
    </lineage>
</organism>
<dbReference type="Proteomes" id="UP000034680">
    <property type="component" value="Unassembled WGS sequence"/>
</dbReference>
<dbReference type="Gene3D" id="1.50.10.10">
    <property type="match status" value="1"/>
</dbReference>
<dbReference type="EMBL" id="LCUC01000327">
    <property type="protein sequence ID" value="KKY32338.1"/>
    <property type="molecule type" value="Genomic_DNA"/>
</dbReference>
<proteinExistence type="predicted"/>
<evidence type="ECO:0000313" key="2">
    <source>
        <dbReference type="Proteomes" id="UP000034680"/>
    </source>
</evidence>
<name>A0A0G2HAX0_9PEZI</name>
<protein>
    <submittedName>
        <fullName evidence="1">Uncharacterized protein</fullName>
    </submittedName>
</protein>
<reference evidence="1 2" key="2">
    <citation type="submission" date="2015-05" db="EMBL/GenBank/DDBJ databases">
        <authorList>
            <person name="Morales-Cruz A."/>
            <person name="Amrine K.C."/>
            <person name="Cantu D."/>
        </authorList>
    </citation>
    <scope>NUCLEOTIDE SEQUENCE [LARGE SCALE GENOMIC DNA]</scope>
    <source>
        <strain evidence="1">DA912</strain>
    </source>
</reference>
<dbReference type="GO" id="GO:0005975">
    <property type="term" value="P:carbohydrate metabolic process"/>
    <property type="evidence" value="ECO:0007669"/>
    <property type="project" value="InterPro"/>
</dbReference>
<dbReference type="GO" id="GO:0003824">
    <property type="term" value="F:catalytic activity"/>
    <property type="evidence" value="ECO:0007669"/>
    <property type="project" value="UniProtKB-ARBA"/>
</dbReference>
<comment type="caution">
    <text evidence="1">The sequence shown here is derived from an EMBL/GenBank/DDBJ whole genome shotgun (WGS) entry which is preliminary data.</text>
</comment>
<accession>A0A0G2HAX0</accession>
<evidence type="ECO:0000313" key="1">
    <source>
        <dbReference type="EMBL" id="KKY32338.1"/>
    </source>
</evidence>
<dbReference type="InterPro" id="IPR012341">
    <property type="entry name" value="6hp_glycosidase-like_sf"/>
</dbReference>
<dbReference type="InterPro" id="IPR008928">
    <property type="entry name" value="6-hairpin_glycosidase_sf"/>
</dbReference>
<dbReference type="AlphaFoldDB" id="A0A0G2HAX0"/>
<dbReference type="SUPFAM" id="SSF48208">
    <property type="entry name" value="Six-hairpin glycosidases"/>
    <property type="match status" value="1"/>
</dbReference>
<reference evidence="1 2" key="1">
    <citation type="submission" date="2015-05" db="EMBL/GenBank/DDBJ databases">
        <title>Distinctive expansion of gene families associated with plant cell wall degradation and secondary metabolism in the genomes of grapevine trunk pathogens.</title>
        <authorList>
            <person name="Lawrence D.P."/>
            <person name="Travadon R."/>
            <person name="Rolshausen P.E."/>
            <person name="Baumgartner K."/>
        </authorList>
    </citation>
    <scope>NUCLEOTIDE SEQUENCE [LARGE SCALE GENOMIC DNA]</scope>
    <source>
        <strain evidence="1">DA912</strain>
    </source>
</reference>